<dbReference type="Proteomes" id="UP000035036">
    <property type="component" value="Chromosome"/>
</dbReference>
<evidence type="ECO:0000256" key="7">
    <source>
        <dbReference type="ARBA" id="ARBA00023204"/>
    </source>
</evidence>
<feature type="domain" description="RecF/RecN/SMC N-terminal" evidence="11">
    <location>
        <begin position="2"/>
        <end position="507"/>
    </location>
</feature>
<dbReference type="OrthoDB" id="9806954at2"/>
<keyword evidence="10" id="KW-0175">Coiled coil</keyword>
<dbReference type="GO" id="GO:0009432">
    <property type="term" value="P:SOS response"/>
    <property type="evidence" value="ECO:0007669"/>
    <property type="project" value="TreeGrafter"/>
</dbReference>
<keyword evidence="6" id="KW-0067">ATP-binding</keyword>
<sequence>MLTDLNIRNFAIIDRLHVRFGAGFNVLSGETGAGKSILLGAVGLLLGARARVEDIRTGEDEAAVEALFEIDEQMAADLAPLFEEGAIDFDGSEVLIRRLVSRNGKNRVFLNGALVTLGQLQAVTGKLVTIYGQHEHQSLLKSENHLKLLDDFAGSRSLLASYRRAYEDLRRARENLDRLETGERERRQRIDLLSFQSSEIAAAHLQEGEDEELESERRLLQNAEKLTAATLGGFNHLYGEDGAVCEMVDQAATSLETLLEVDSRLGEFAEALRSAQYSLEDVAAQLRSYSEVLTFDPQRLDEVENRLAVLAGLKRKYGSTVADILAYRDQIDKELTELEDIDESRAQVTARIEQCEKDVRARGEELSALRRQAALELAQKVEHELTDLAMGQARFEIRCSTLEDFSANGLEKVEFFLAPNPGEEARPMARIASGGELSRIMLALKRAAPGHETQTLIFDEVDAGIGGVTATRVGEKLRSLASEQQVLCVTHLPQVAAFADRQYLIAKSEVDGRTRTEVDLLDEQGRVREMARMLGGARTTERSLEHARELISSSVVR</sequence>
<dbReference type="Pfam" id="PF02463">
    <property type="entry name" value="SMC_N"/>
    <property type="match status" value="1"/>
</dbReference>
<dbReference type="KEGG" id="gsb:GSUB_04475"/>
<evidence type="ECO:0000256" key="9">
    <source>
        <dbReference type="PIRNR" id="PIRNR003128"/>
    </source>
</evidence>
<dbReference type="GO" id="GO:0006310">
    <property type="term" value="P:DNA recombination"/>
    <property type="evidence" value="ECO:0007669"/>
    <property type="project" value="InterPro"/>
</dbReference>
<dbReference type="PANTHER" id="PTHR11059:SF0">
    <property type="entry name" value="DNA REPAIR PROTEIN RECN"/>
    <property type="match status" value="1"/>
</dbReference>
<evidence type="ECO:0000256" key="5">
    <source>
        <dbReference type="ARBA" id="ARBA00022763"/>
    </source>
</evidence>
<keyword evidence="13" id="KW-1185">Reference proteome</keyword>
<evidence type="ECO:0000256" key="8">
    <source>
        <dbReference type="ARBA" id="ARBA00033408"/>
    </source>
</evidence>
<dbReference type="AlphaFoldDB" id="A0A0B5FQU6"/>
<dbReference type="PANTHER" id="PTHR11059">
    <property type="entry name" value="DNA REPAIR PROTEIN RECN"/>
    <property type="match status" value="1"/>
</dbReference>
<dbReference type="EMBL" id="CP010311">
    <property type="protein sequence ID" value="AJF05966.1"/>
    <property type="molecule type" value="Genomic_DNA"/>
</dbReference>
<dbReference type="PIRSF" id="PIRSF003128">
    <property type="entry name" value="RecN"/>
    <property type="match status" value="1"/>
</dbReference>
<feature type="coiled-coil region" evidence="10">
    <location>
        <begin position="338"/>
        <end position="372"/>
    </location>
</feature>
<dbReference type="Gene3D" id="3.40.50.300">
    <property type="entry name" value="P-loop containing nucleotide triphosphate hydrolases"/>
    <property type="match status" value="2"/>
</dbReference>
<proteinExistence type="inferred from homology"/>
<reference evidence="12 13" key="1">
    <citation type="journal article" date="2015" name="Genome Announc.">
        <title>Genomes of Geoalkalibacter ferrihydriticus Z-0531T and Geoalkalibacter subterraneus Red1T, Two Haloalkaliphilic Metal-Reducing Deltaproteobacteria.</title>
        <authorList>
            <person name="Badalamenti J.P."/>
            <person name="Krajmalnik-Brown R."/>
            <person name="Torres C.I."/>
            <person name="Bond D.R."/>
        </authorList>
    </citation>
    <scope>NUCLEOTIDE SEQUENCE [LARGE SCALE GENOMIC DNA]</scope>
    <source>
        <strain evidence="12 13">Red1</strain>
    </source>
</reference>
<dbReference type="CDD" id="cd03241">
    <property type="entry name" value="ABC_RecN"/>
    <property type="match status" value="2"/>
</dbReference>
<keyword evidence="4" id="KW-0547">Nucleotide-binding</keyword>
<dbReference type="InterPro" id="IPR004604">
    <property type="entry name" value="DNA_recomb/repair_RecN"/>
</dbReference>
<evidence type="ECO:0000313" key="12">
    <source>
        <dbReference type="EMBL" id="AJF05966.1"/>
    </source>
</evidence>
<keyword evidence="5 9" id="KW-0227">DNA damage</keyword>
<dbReference type="GO" id="GO:0005524">
    <property type="term" value="F:ATP binding"/>
    <property type="evidence" value="ECO:0007669"/>
    <property type="project" value="UniProtKB-KW"/>
</dbReference>
<dbReference type="HOGENOM" id="CLU_018297_3_1_7"/>
<dbReference type="FunFam" id="3.40.50.300:FF:000356">
    <property type="entry name" value="DNA repair protein RecN"/>
    <property type="match status" value="1"/>
</dbReference>
<comment type="similarity">
    <text evidence="2 9">Belongs to the RecN family.</text>
</comment>
<evidence type="ECO:0000256" key="10">
    <source>
        <dbReference type="SAM" id="Coils"/>
    </source>
</evidence>
<accession>A0A0B5FQU6</accession>
<dbReference type="GO" id="GO:0006281">
    <property type="term" value="P:DNA repair"/>
    <property type="evidence" value="ECO:0007669"/>
    <property type="project" value="UniProtKB-KW"/>
</dbReference>
<name>A0A0B5FQU6_9BACT</name>
<evidence type="ECO:0000259" key="11">
    <source>
        <dbReference type="Pfam" id="PF02463"/>
    </source>
</evidence>
<dbReference type="NCBIfam" id="TIGR00634">
    <property type="entry name" value="recN"/>
    <property type="match status" value="1"/>
</dbReference>
<gene>
    <name evidence="12" type="ORF">GSUB_04475</name>
</gene>
<evidence type="ECO:0000256" key="3">
    <source>
        <dbReference type="ARBA" id="ARBA00021315"/>
    </source>
</evidence>
<dbReference type="FunFam" id="3.40.50.300:FF:000319">
    <property type="entry name" value="DNA repair protein RecN"/>
    <property type="match status" value="1"/>
</dbReference>
<evidence type="ECO:0000256" key="1">
    <source>
        <dbReference type="ARBA" id="ARBA00003618"/>
    </source>
</evidence>
<keyword evidence="7 9" id="KW-0234">DNA repair</keyword>
<evidence type="ECO:0000256" key="6">
    <source>
        <dbReference type="ARBA" id="ARBA00022840"/>
    </source>
</evidence>
<evidence type="ECO:0000313" key="13">
    <source>
        <dbReference type="Proteomes" id="UP000035036"/>
    </source>
</evidence>
<dbReference type="InterPro" id="IPR027417">
    <property type="entry name" value="P-loop_NTPase"/>
</dbReference>
<dbReference type="RefSeq" id="WP_040199398.1">
    <property type="nucleotide sequence ID" value="NZ_CP010311.1"/>
</dbReference>
<dbReference type="STRING" id="483547.GSUB_04475"/>
<dbReference type="NCBIfam" id="NF008121">
    <property type="entry name" value="PRK10869.1"/>
    <property type="match status" value="1"/>
</dbReference>
<evidence type="ECO:0000256" key="2">
    <source>
        <dbReference type="ARBA" id="ARBA00009441"/>
    </source>
</evidence>
<dbReference type="InterPro" id="IPR003395">
    <property type="entry name" value="RecF/RecN/SMC_N"/>
</dbReference>
<evidence type="ECO:0000256" key="4">
    <source>
        <dbReference type="ARBA" id="ARBA00022741"/>
    </source>
</evidence>
<organism evidence="12 13">
    <name type="scientific">Geoalkalibacter subterraneus</name>
    <dbReference type="NCBI Taxonomy" id="483547"/>
    <lineage>
        <taxon>Bacteria</taxon>
        <taxon>Pseudomonadati</taxon>
        <taxon>Thermodesulfobacteriota</taxon>
        <taxon>Desulfuromonadia</taxon>
        <taxon>Desulfuromonadales</taxon>
        <taxon>Geoalkalibacteraceae</taxon>
        <taxon>Geoalkalibacter</taxon>
    </lineage>
</organism>
<comment type="function">
    <text evidence="1 9">May be involved in recombinational repair of damaged DNA.</text>
</comment>
<protein>
    <recommendedName>
        <fullName evidence="3 9">DNA repair protein RecN</fullName>
    </recommendedName>
    <alternativeName>
        <fullName evidence="8 9">Recombination protein N</fullName>
    </alternativeName>
</protein>
<dbReference type="SUPFAM" id="SSF52540">
    <property type="entry name" value="P-loop containing nucleoside triphosphate hydrolases"/>
    <property type="match status" value="2"/>
</dbReference>
<dbReference type="GO" id="GO:0043590">
    <property type="term" value="C:bacterial nucleoid"/>
    <property type="evidence" value="ECO:0007669"/>
    <property type="project" value="TreeGrafter"/>
</dbReference>